<reference evidence="2" key="1">
    <citation type="journal article" date="2020" name="Stud. Mycol.">
        <title>101 Dothideomycetes genomes: a test case for predicting lifestyles and emergence of pathogens.</title>
        <authorList>
            <person name="Haridas S."/>
            <person name="Albert R."/>
            <person name="Binder M."/>
            <person name="Bloem J."/>
            <person name="Labutti K."/>
            <person name="Salamov A."/>
            <person name="Andreopoulos B."/>
            <person name="Baker S."/>
            <person name="Barry K."/>
            <person name="Bills G."/>
            <person name="Bluhm B."/>
            <person name="Cannon C."/>
            <person name="Castanera R."/>
            <person name="Culley D."/>
            <person name="Daum C."/>
            <person name="Ezra D."/>
            <person name="Gonzalez J."/>
            <person name="Henrissat B."/>
            <person name="Kuo A."/>
            <person name="Liang C."/>
            <person name="Lipzen A."/>
            <person name="Lutzoni F."/>
            <person name="Magnuson J."/>
            <person name="Mondo S."/>
            <person name="Nolan M."/>
            <person name="Ohm R."/>
            <person name="Pangilinan J."/>
            <person name="Park H.-J."/>
            <person name="Ramirez L."/>
            <person name="Alfaro M."/>
            <person name="Sun H."/>
            <person name="Tritt A."/>
            <person name="Yoshinaga Y."/>
            <person name="Zwiers L.-H."/>
            <person name="Turgeon B."/>
            <person name="Goodwin S."/>
            <person name="Spatafora J."/>
            <person name="Crous P."/>
            <person name="Grigoriev I."/>
        </authorList>
    </citation>
    <scope>NUCLEOTIDE SEQUENCE</scope>
    <source>
        <strain evidence="2">CBS 279.74</strain>
    </source>
</reference>
<gene>
    <name evidence="2" type="ORF">K504DRAFT_538632</name>
</gene>
<evidence type="ECO:0000313" key="3">
    <source>
        <dbReference type="Proteomes" id="UP000799428"/>
    </source>
</evidence>
<dbReference type="OrthoDB" id="3792203at2759"/>
<keyword evidence="3" id="KW-1185">Reference proteome</keyword>
<protein>
    <recommendedName>
        <fullName evidence="4">F-box domain-containing protein</fullName>
    </recommendedName>
</protein>
<dbReference type="Proteomes" id="UP000799428">
    <property type="component" value="Unassembled WGS sequence"/>
</dbReference>
<proteinExistence type="predicted"/>
<evidence type="ECO:0008006" key="4">
    <source>
        <dbReference type="Google" id="ProtNLM"/>
    </source>
</evidence>
<feature type="region of interest" description="Disordered" evidence="1">
    <location>
        <begin position="462"/>
        <end position="495"/>
    </location>
</feature>
<dbReference type="EMBL" id="MU005785">
    <property type="protein sequence ID" value="KAF2703825.1"/>
    <property type="molecule type" value="Genomic_DNA"/>
</dbReference>
<sequence>MAILNLPTELLVDITSRLQSDFESQQIYSIALSCRTLYSRLQSLLSERITIRCGTPAYHLLLRTLREDATYAEHVRCLTLTANKLHNNEDVHVHVFLTAFHNLTSLHIIHPVGELISRRTWMGVVLALLTSPHYHARRSLRILSIQAPNSVVDGFILFNLMTFPNLDSIMMCAKDGLDANVSPNQCVWSSSLQHVDLSRPRYINSRQMSHAHLLDVVTHCPNIRSLACNIPCPNPQQNPFGPPHDIFSAQKMNATLESLAAKLTTLHLRTTWQKCMLTDRQANYTRISTGYHLDLSSFTVLRELCVSAQCYFSSTRPFPRQFGICELLPKSLEKLEIEYPLGIPIFHPMDDFRAVVTNTLRGIEPTHPSISRDTAPESLYKWLSDMVFYKPLRLPKLKQLTLREDEYCPGQYPKYIATTYPYPSKIYAAFKEVSVDYSAQVRTDREAVMDPKDIAWAADLSSETESAFPKHPGWSRAEGPVKGEGSTRTFDDAGS</sequence>
<name>A0A6G1JU98_9PLEO</name>
<dbReference type="AlphaFoldDB" id="A0A6G1JU98"/>
<organism evidence="2 3">
    <name type="scientific">Pleomassaria siparia CBS 279.74</name>
    <dbReference type="NCBI Taxonomy" id="1314801"/>
    <lineage>
        <taxon>Eukaryota</taxon>
        <taxon>Fungi</taxon>
        <taxon>Dikarya</taxon>
        <taxon>Ascomycota</taxon>
        <taxon>Pezizomycotina</taxon>
        <taxon>Dothideomycetes</taxon>
        <taxon>Pleosporomycetidae</taxon>
        <taxon>Pleosporales</taxon>
        <taxon>Pleomassariaceae</taxon>
        <taxon>Pleomassaria</taxon>
    </lineage>
</organism>
<accession>A0A6G1JU98</accession>
<evidence type="ECO:0000256" key="1">
    <source>
        <dbReference type="SAM" id="MobiDB-lite"/>
    </source>
</evidence>
<evidence type="ECO:0000313" key="2">
    <source>
        <dbReference type="EMBL" id="KAF2703825.1"/>
    </source>
</evidence>